<dbReference type="AlphaFoldDB" id="A0A0P6X8W1"/>
<comment type="caution">
    <text evidence="3">The sequence shown here is derived from an EMBL/GenBank/DDBJ whole genome shotgun (WGS) entry which is preliminary data.</text>
</comment>
<protein>
    <recommendedName>
        <fullName evidence="5">Glycosyl transferase family 1</fullName>
    </recommendedName>
</protein>
<accession>A0A0P6X8W1</accession>
<evidence type="ECO:0000259" key="1">
    <source>
        <dbReference type="Pfam" id="PF00534"/>
    </source>
</evidence>
<feature type="domain" description="Glycosyltransferase subfamily 4-like N-terminal" evidence="2">
    <location>
        <begin position="14"/>
        <end position="161"/>
    </location>
</feature>
<evidence type="ECO:0000313" key="4">
    <source>
        <dbReference type="Proteomes" id="UP000050430"/>
    </source>
</evidence>
<dbReference type="Pfam" id="PF13477">
    <property type="entry name" value="Glyco_trans_4_2"/>
    <property type="match status" value="1"/>
</dbReference>
<proteinExistence type="predicted"/>
<dbReference type="Gene3D" id="3.40.50.2000">
    <property type="entry name" value="Glycogen Phosphorylase B"/>
    <property type="match status" value="2"/>
</dbReference>
<dbReference type="EMBL" id="LGCK01000010">
    <property type="protein sequence ID" value="KPL71622.1"/>
    <property type="molecule type" value="Genomic_DNA"/>
</dbReference>
<dbReference type="STRING" id="229920.ADM99_09055"/>
<dbReference type="SUPFAM" id="SSF53756">
    <property type="entry name" value="UDP-Glycosyltransferase/glycogen phosphorylase"/>
    <property type="match status" value="1"/>
</dbReference>
<dbReference type="PANTHER" id="PTHR45947:SF3">
    <property type="entry name" value="SULFOQUINOVOSYL TRANSFERASE SQD2"/>
    <property type="match status" value="1"/>
</dbReference>
<dbReference type="CDD" id="cd03808">
    <property type="entry name" value="GT4_CapM-like"/>
    <property type="match status" value="1"/>
</dbReference>
<keyword evidence="4" id="KW-1185">Reference proteome</keyword>
<dbReference type="GO" id="GO:0016757">
    <property type="term" value="F:glycosyltransferase activity"/>
    <property type="evidence" value="ECO:0007669"/>
    <property type="project" value="InterPro"/>
</dbReference>
<evidence type="ECO:0008006" key="5">
    <source>
        <dbReference type="Google" id="ProtNLM"/>
    </source>
</evidence>
<name>A0A0P6X8W1_9CHLR</name>
<reference evidence="3 4" key="1">
    <citation type="submission" date="2015-07" db="EMBL/GenBank/DDBJ databases">
        <title>Genome sequence of Leptolinea tardivitalis DSM 16556.</title>
        <authorList>
            <person name="Hemp J."/>
            <person name="Ward L.M."/>
            <person name="Pace L.A."/>
            <person name="Fischer W.W."/>
        </authorList>
    </citation>
    <scope>NUCLEOTIDE SEQUENCE [LARGE SCALE GENOMIC DNA]</scope>
    <source>
        <strain evidence="3 4">YMTK-2</strain>
    </source>
</reference>
<organism evidence="3 4">
    <name type="scientific">Leptolinea tardivitalis</name>
    <dbReference type="NCBI Taxonomy" id="229920"/>
    <lineage>
        <taxon>Bacteria</taxon>
        <taxon>Bacillati</taxon>
        <taxon>Chloroflexota</taxon>
        <taxon>Anaerolineae</taxon>
        <taxon>Anaerolineales</taxon>
        <taxon>Anaerolineaceae</taxon>
        <taxon>Leptolinea</taxon>
    </lineage>
</organism>
<gene>
    <name evidence="3" type="ORF">ADM99_09055</name>
</gene>
<sequence length="386" mass="43175">MAAGSSSSDSNVKTLLFANTAWYLYNFRLPLAMALRAEGHNVVLVSPGDEYSQQLKEAGFKWIDFPFSRKGQNPIQEIGTILRLAKLYREEKPDLVHHFTVKCVLYGSLAAKLTGIRRVVNSITGLGYLFIGNNLSLRIIRPIVLTMYRIGLKSSQVIFQNEDDLRQFQQYNLVEKKQVNIIRGSGVDIQRFTPTPEPDGRKVVVLPARMLWDKGVAEFVQAARILGKENLNAIFVLVGDTYTENPAAVPEAMLREWQSEGVVEWWGWQSDMPGVYAKSHIVCLPSYREGLPKTLIEAAACARPLVAFDAPGSREVVINGDTGLLARFKDAGDLADCLRKLLMDAEGRHRMGLNARILAEKEFSTDRIVRETLTVYSKLQGDGITE</sequence>
<dbReference type="InterPro" id="IPR028098">
    <property type="entry name" value="Glyco_trans_4-like_N"/>
</dbReference>
<evidence type="ECO:0000259" key="2">
    <source>
        <dbReference type="Pfam" id="PF13477"/>
    </source>
</evidence>
<feature type="domain" description="Glycosyl transferase family 1" evidence="1">
    <location>
        <begin position="195"/>
        <end position="356"/>
    </location>
</feature>
<dbReference type="Pfam" id="PF00534">
    <property type="entry name" value="Glycos_transf_1"/>
    <property type="match status" value="1"/>
</dbReference>
<dbReference type="InterPro" id="IPR050194">
    <property type="entry name" value="Glycosyltransferase_grp1"/>
</dbReference>
<dbReference type="PATRIC" id="fig|229920.5.peg.1719"/>
<dbReference type="PANTHER" id="PTHR45947">
    <property type="entry name" value="SULFOQUINOVOSYL TRANSFERASE SQD2"/>
    <property type="match status" value="1"/>
</dbReference>
<evidence type="ECO:0000313" key="3">
    <source>
        <dbReference type="EMBL" id="KPL71622.1"/>
    </source>
</evidence>
<dbReference type="InterPro" id="IPR001296">
    <property type="entry name" value="Glyco_trans_1"/>
</dbReference>
<dbReference type="Proteomes" id="UP000050430">
    <property type="component" value="Unassembled WGS sequence"/>
</dbReference>